<gene>
    <name evidence="2" type="ORF">V865_000246</name>
</gene>
<evidence type="ECO:0000256" key="1">
    <source>
        <dbReference type="SAM" id="SignalP"/>
    </source>
</evidence>
<organism evidence="2 3">
    <name type="scientific">Kwoniella europaea PYCC6329</name>
    <dbReference type="NCBI Taxonomy" id="1423913"/>
    <lineage>
        <taxon>Eukaryota</taxon>
        <taxon>Fungi</taxon>
        <taxon>Dikarya</taxon>
        <taxon>Basidiomycota</taxon>
        <taxon>Agaricomycotina</taxon>
        <taxon>Tremellomycetes</taxon>
        <taxon>Tremellales</taxon>
        <taxon>Cryptococcaceae</taxon>
        <taxon>Kwoniella</taxon>
    </lineage>
</organism>
<accession>A0AAX4K8P6</accession>
<feature type="chain" id="PRO_5043321097" evidence="1">
    <location>
        <begin position="19"/>
        <end position="178"/>
    </location>
</feature>
<proteinExistence type="predicted"/>
<dbReference type="EMBL" id="CP144089">
    <property type="protein sequence ID" value="WWD02208.1"/>
    <property type="molecule type" value="Genomic_DNA"/>
</dbReference>
<dbReference type="GeneID" id="91099050"/>
<keyword evidence="3" id="KW-1185">Reference proteome</keyword>
<name>A0AAX4K8P6_9TREE</name>
<evidence type="ECO:0000313" key="3">
    <source>
        <dbReference type="Proteomes" id="UP001358614"/>
    </source>
</evidence>
<evidence type="ECO:0000313" key="2">
    <source>
        <dbReference type="EMBL" id="WWD02208.1"/>
    </source>
</evidence>
<reference evidence="2 3" key="1">
    <citation type="submission" date="2024-01" db="EMBL/GenBank/DDBJ databases">
        <title>Comparative genomics of Cryptococcus and Kwoniella reveals pathogenesis evolution and contrasting modes of karyotype evolution via chromosome fusion or intercentromeric recombination.</title>
        <authorList>
            <person name="Coelho M.A."/>
            <person name="David-Palma M."/>
            <person name="Shea T."/>
            <person name="Bowers K."/>
            <person name="McGinley-Smith S."/>
            <person name="Mohammad A.W."/>
            <person name="Gnirke A."/>
            <person name="Yurkov A.M."/>
            <person name="Nowrousian M."/>
            <person name="Sun S."/>
            <person name="Cuomo C.A."/>
            <person name="Heitman J."/>
        </authorList>
    </citation>
    <scope>NUCLEOTIDE SEQUENCE [LARGE SCALE GENOMIC DNA]</scope>
    <source>
        <strain evidence="2 3">PYCC6329</strain>
    </source>
</reference>
<dbReference type="AlphaFoldDB" id="A0AAX4K8P6"/>
<keyword evidence="1" id="KW-0732">Signal</keyword>
<protein>
    <submittedName>
        <fullName evidence="2">Uncharacterized protein</fullName>
    </submittedName>
</protein>
<feature type="signal peptide" evidence="1">
    <location>
        <begin position="1"/>
        <end position="18"/>
    </location>
</feature>
<dbReference type="Proteomes" id="UP001358614">
    <property type="component" value="Chromosome 1"/>
</dbReference>
<dbReference type="RefSeq" id="XP_066080175.1">
    <property type="nucleotide sequence ID" value="XM_066224078.1"/>
</dbReference>
<sequence>MFLYQTFTILALLGLASATAIQVKRDDYDLKFNIEFDEDSGHQITDKNFGTGGEILRGEKTAEFHWDKSEFGTDKALRYFNFYTYEDDDEDEKSTDRFECTLEGLKETGLLEQITYDYELHGEYNWLHSKYRHEEAGLTCYKEGSSQTEPDITTDLMLLSKPNGDDDDDDDDFLGINL</sequence>
<dbReference type="KEGG" id="ker:91099050"/>